<keyword evidence="6" id="KW-0032">Aminotransferase</keyword>
<dbReference type="InterPro" id="IPR015421">
    <property type="entry name" value="PyrdxlP-dep_Trfase_major"/>
</dbReference>
<dbReference type="PANTHER" id="PTHR43094">
    <property type="entry name" value="AMINOTRANSFERASE"/>
    <property type="match status" value="1"/>
</dbReference>
<dbReference type="Proteomes" id="UP000199727">
    <property type="component" value="Unassembled WGS sequence"/>
</dbReference>
<comment type="caution">
    <text evidence="6">The sequence shown here is derived from an EMBL/GenBank/DDBJ whole genome shotgun (WGS) entry which is preliminary data.</text>
</comment>
<evidence type="ECO:0000313" key="7">
    <source>
        <dbReference type="Proteomes" id="UP000199727"/>
    </source>
</evidence>
<name>A0A854QFG9_CRYNE</name>
<gene>
    <name evidence="6" type="ORF">C361_02392</name>
</gene>
<feature type="region of interest" description="Disordered" evidence="4">
    <location>
        <begin position="41"/>
        <end position="68"/>
    </location>
</feature>
<dbReference type="Gene3D" id="3.90.1150.10">
    <property type="entry name" value="Aspartate Aminotransferase, domain 1"/>
    <property type="match status" value="1"/>
</dbReference>
<sequence length="506" mass="54585">MGCISPFLHTLPIIRTKLSFTSQLKDRTPPITMSPIALNQGTRVSTTHPKSSVAPTPISTSPTSTHQLHHTIPNPVATKGDGMHFTLTTGETVLDAAAGGAAVSCLGNGNSEVIETMYEQAKEMAYTYHQTLDCEGSEKLAKWLCDRSEGALVAGAFLNSGSEAIEAAIKMARQYWVEAGKPERKYIIARFPSYHGNTLGALAIGNAPGRRDIYRPLISLAAFHHVTSPVYRRYAHPGETEEAYSARLADELEAKILELGPENVIGFFAEPVVGSALGVMPPPKGYFPAMEKVIKKYGTLFIMDEVMSGSGRVGQLFAHQAVGEGVKPDIIAMAKGLGGGYVSISGVFVGQSVADRVREGGQWKNSHTYQNHPINCAVAAKVMEIVERENLLQNVRERGEQILEELKEAAKGVPTIIDVRGKGLFIGVELDGPSSLKPRLASRVKDQAFKNGLIVMGISGTIDGVEGETTIICPVSLACIFSVVWYFLLIVILGIHRDQGADLWDC</sequence>
<dbReference type="InterPro" id="IPR015424">
    <property type="entry name" value="PyrdxlP-dep_Trfase"/>
</dbReference>
<evidence type="ECO:0000256" key="3">
    <source>
        <dbReference type="RuleBase" id="RU003560"/>
    </source>
</evidence>
<dbReference type="EMBL" id="AMKT01000034">
    <property type="protein sequence ID" value="OXG23852.1"/>
    <property type="molecule type" value="Genomic_DNA"/>
</dbReference>
<dbReference type="OrthoDB" id="10261433at2759"/>
<dbReference type="PANTHER" id="PTHR43094:SF1">
    <property type="entry name" value="AMINOTRANSFERASE CLASS-III"/>
    <property type="match status" value="1"/>
</dbReference>
<dbReference type="SUPFAM" id="SSF53383">
    <property type="entry name" value="PLP-dependent transferases"/>
    <property type="match status" value="1"/>
</dbReference>
<feature type="compositionally biased region" description="Low complexity" evidence="4">
    <location>
        <begin position="51"/>
        <end position="65"/>
    </location>
</feature>
<dbReference type="AlphaFoldDB" id="A0A854QFG9"/>
<accession>A0A854QFG9</accession>
<reference evidence="6 7" key="1">
    <citation type="submission" date="2017-06" db="EMBL/GenBank/DDBJ databases">
        <title>Global population genomics of the pathogenic fungus Cryptococcus neoformans var. grubii.</title>
        <authorList>
            <person name="Cuomo C."/>
            <person name="Litvintseva A."/>
            <person name="Chen Y."/>
            <person name="Young S."/>
            <person name="Zeng Q."/>
            <person name="Chapman S."/>
            <person name="Gujja S."/>
            <person name="Saif S."/>
            <person name="Birren B."/>
        </authorList>
    </citation>
    <scope>NUCLEOTIDE SEQUENCE [LARGE SCALE GENOMIC DNA]</scope>
    <source>
        <strain evidence="6 7">Tu259-1</strain>
    </source>
</reference>
<dbReference type="GO" id="GO:0008483">
    <property type="term" value="F:transaminase activity"/>
    <property type="evidence" value="ECO:0007669"/>
    <property type="project" value="UniProtKB-KW"/>
</dbReference>
<dbReference type="CDD" id="cd00610">
    <property type="entry name" value="OAT_like"/>
    <property type="match status" value="1"/>
</dbReference>
<dbReference type="GO" id="GO:0005829">
    <property type="term" value="C:cytosol"/>
    <property type="evidence" value="ECO:0007669"/>
    <property type="project" value="TreeGrafter"/>
</dbReference>
<organism evidence="6 7">
    <name type="scientific">Cryptococcus neoformans Tu259-1</name>
    <dbReference type="NCBI Taxonomy" id="1230072"/>
    <lineage>
        <taxon>Eukaryota</taxon>
        <taxon>Fungi</taxon>
        <taxon>Dikarya</taxon>
        <taxon>Basidiomycota</taxon>
        <taxon>Agaricomycotina</taxon>
        <taxon>Tremellomycetes</taxon>
        <taxon>Tremellales</taxon>
        <taxon>Cryptococcaceae</taxon>
        <taxon>Cryptococcus</taxon>
        <taxon>Cryptococcus neoformans species complex</taxon>
    </lineage>
</organism>
<evidence type="ECO:0000256" key="4">
    <source>
        <dbReference type="SAM" id="MobiDB-lite"/>
    </source>
</evidence>
<feature type="transmembrane region" description="Helical" evidence="5">
    <location>
        <begin position="475"/>
        <end position="495"/>
    </location>
</feature>
<feature type="compositionally biased region" description="Polar residues" evidence="4">
    <location>
        <begin position="41"/>
        <end position="50"/>
    </location>
</feature>
<keyword evidence="5" id="KW-0812">Transmembrane</keyword>
<dbReference type="InterPro" id="IPR005814">
    <property type="entry name" value="Aminotrans_3"/>
</dbReference>
<keyword evidence="2 3" id="KW-0663">Pyridoxal phosphate</keyword>
<keyword evidence="6" id="KW-0808">Transferase</keyword>
<evidence type="ECO:0000256" key="1">
    <source>
        <dbReference type="ARBA" id="ARBA00008954"/>
    </source>
</evidence>
<evidence type="ECO:0000256" key="2">
    <source>
        <dbReference type="ARBA" id="ARBA00022898"/>
    </source>
</evidence>
<keyword evidence="5" id="KW-0472">Membrane</keyword>
<evidence type="ECO:0000313" key="6">
    <source>
        <dbReference type="EMBL" id="OXG23852.1"/>
    </source>
</evidence>
<comment type="similarity">
    <text evidence="1 3">Belongs to the class-III pyridoxal-phosphate-dependent aminotransferase family.</text>
</comment>
<proteinExistence type="inferred from homology"/>
<dbReference type="Pfam" id="PF00202">
    <property type="entry name" value="Aminotran_3"/>
    <property type="match status" value="1"/>
</dbReference>
<dbReference type="GO" id="GO:0030170">
    <property type="term" value="F:pyridoxal phosphate binding"/>
    <property type="evidence" value="ECO:0007669"/>
    <property type="project" value="InterPro"/>
</dbReference>
<dbReference type="InterPro" id="IPR015422">
    <property type="entry name" value="PyrdxlP-dep_Trfase_small"/>
</dbReference>
<dbReference type="Gene3D" id="3.40.640.10">
    <property type="entry name" value="Type I PLP-dependent aspartate aminotransferase-like (Major domain)"/>
    <property type="match status" value="1"/>
</dbReference>
<keyword evidence="5" id="KW-1133">Transmembrane helix</keyword>
<evidence type="ECO:0000256" key="5">
    <source>
        <dbReference type="SAM" id="Phobius"/>
    </source>
</evidence>
<protein>
    <submittedName>
        <fullName evidence="6">Class III aminotransferase</fullName>
    </submittedName>
</protein>